<dbReference type="AlphaFoldDB" id="A0A0D0VSH8"/>
<evidence type="ECO:0000256" key="4">
    <source>
        <dbReference type="ARBA" id="ARBA00023136"/>
    </source>
</evidence>
<dbReference type="GO" id="GO:0071765">
    <property type="term" value="P:nuclear inner membrane organization"/>
    <property type="evidence" value="ECO:0007669"/>
    <property type="project" value="InterPro"/>
</dbReference>
<feature type="domain" description="Ima1 N-terminal" evidence="8">
    <location>
        <begin position="51"/>
        <end position="165"/>
    </location>
</feature>
<proteinExistence type="predicted"/>
<dbReference type="Pfam" id="PF09779">
    <property type="entry name" value="Ima1_N"/>
    <property type="match status" value="1"/>
</dbReference>
<protein>
    <recommendedName>
        <fullName evidence="8">Ima1 N-terminal domain-containing protein</fullName>
    </recommendedName>
</protein>
<evidence type="ECO:0000256" key="2">
    <source>
        <dbReference type="ARBA" id="ARBA00022692"/>
    </source>
</evidence>
<evidence type="ECO:0000256" key="6">
    <source>
        <dbReference type="SAM" id="MobiDB-lite"/>
    </source>
</evidence>
<dbReference type="PANTHER" id="PTHR28538">
    <property type="entry name" value="INTEGRAL INNER NUCLEAR MEMBRANE PROTEIN IMA1"/>
    <property type="match status" value="1"/>
</dbReference>
<feature type="transmembrane region" description="Helical" evidence="7">
    <location>
        <begin position="511"/>
        <end position="537"/>
    </location>
</feature>
<dbReference type="GO" id="GO:0034992">
    <property type="term" value="C:microtubule organizing center attachment site"/>
    <property type="evidence" value="ECO:0007669"/>
    <property type="project" value="TreeGrafter"/>
</dbReference>
<dbReference type="OrthoDB" id="5966927at2759"/>
<dbReference type="InterPro" id="IPR042321">
    <property type="entry name" value="Ima1"/>
</dbReference>
<feature type="transmembrane region" description="Helical" evidence="7">
    <location>
        <begin position="322"/>
        <end position="343"/>
    </location>
</feature>
<evidence type="ECO:0000256" key="3">
    <source>
        <dbReference type="ARBA" id="ARBA00022989"/>
    </source>
</evidence>
<dbReference type="PANTHER" id="PTHR28538:SF1">
    <property type="entry name" value="INTEGRAL INNER NUCLEAR MEMBRANE PROTEIN IMA1"/>
    <property type="match status" value="1"/>
</dbReference>
<reference evidence="9" key="1">
    <citation type="submission" date="2015-01" db="EMBL/GenBank/DDBJ databases">
        <title>The Genome Sequence of Cryptococcus gattii CA1280.</title>
        <authorList>
            <consortium name="The Broad Institute Genomics Platform"/>
            <person name="Cuomo C."/>
            <person name="Litvintseva A."/>
            <person name="Chen Y."/>
            <person name="Heitman J."/>
            <person name="Sun S."/>
            <person name="Springer D."/>
            <person name="Dromer F."/>
            <person name="Young S."/>
            <person name="Zeng Q."/>
            <person name="Gargeya S."/>
            <person name="Abouelleil A."/>
            <person name="Alvarado L."/>
            <person name="Chapman S.B."/>
            <person name="Gainer-Dewar J."/>
            <person name="Goldberg J."/>
            <person name="Griggs A."/>
            <person name="Gujja S."/>
            <person name="Hansen M."/>
            <person name="Howarth C."/>
            <person name="Imamovic A."/>
            <person name="Larimer J."/>
            <person name="Murphy C."/>
            <person name="Naylor J."/>
            <person name="Pearson M."/>
            <person name="Priest M."/>
            <person name="Roberts A."/>
            <person name="Saif S."/>
            <person name="Shea T."/>
            <person name="Sykes S."/>
            <person name="Wortman J."/>
            <person name="Nusbaum C."/>
            <person name="Birren B."/>
        </authorList>
    </citation>
    <scope>NUCLEOTIDE SEQUENCE [LARGE SCALE GENOMIC DNA]</scope>
    <source>
        <strain evidence="9">CA1280</strain>
    </source>
</reference>
<dbReference type="GO" id="GO:0034506">
    <property type="term" value="C:chromosome, centromeric core domain"/>
    <property type="evidence" value="ECO:0007669"/>
    <property type="project" value="TreeGrafter"/>
</dbReference>
<organism evidence="9">
    <name type="scientific">Cryptococcus bacillisporus CA1280</name>
    <dbReference type="NCBI Taxonomy" id="1296109"/>
    <lineage>
        <taxon>Eukaryota</taxon>
        <taxon>Fungi</taxon>
        <taxon>Dikarya</taxon>
        <taxon>Basidiomycota</taxon>
        <taxon>Agaricomycotina</taxon>
        <taxon>Tremellomycetes</taxon>
        <taxon>Tremellales</taxon>
        <taxon>Cryptococcaceae</taxon>
        <taxon>Cryptococcus</taxon>
        <taxon>Cryptococcus gattii species complex</taxon>
    </lineage>
</organism>
<keyword evidence="5" id="KW-0539">Nucleus</keyword>
<accession>A0A0D0VSH8</accession>
<feature type="transmembrane region" description="Helical" evidence="7">
    <location>
        <begin position="212"/>
        <end position="233"/>
    </location>
</feature>
<dbReference type="GO" id="GO:0044732">
    <property type="term" value="C:mitotic spindle pole body"/>
    <property type="evidence" value="ECO:0007669"/>
    <property type="project" value="TreeGrafter"/>
</dbReference>
<evidence type="ECO:0000313" key="9">
    <source>
        <dbReference type="EMBL" id="KIR48325.1"/>
    </source>
</evidence>
<evidence type="ECO:0000259" key="8">
    <source>
        <dbReference type="Pfam" id="PF09779"/>
    </source>
</evidence>
<feature type="transmembrane region" description="Helical" evidence="7">
    <location>
        <begin position="245"/>
        <end position="269"/>
    </location>
</feature>
<keyword evidence="4 7" id="KW-0472">Membrane</keyword>
<gene>
    <name evidence="9" type="ORF">I312_02169</name>
</gene>
<feature type="transmembrane region" description="Helical" evidence="7">
    <location>
        <begin position="557"/>
        <end position="580"/>
    </location>
</feature>
<evidence type="ECO:0000256" key="5">
    <source>
        <dbReference type="ARBA" id="ARBA00023242"/>
    </source>
</evidence>
<dbReference type="GO" id="GO:0005637">
    <property type="term" value="C:nuclear inner membrane"/>
    <property type="evidence" value="ECO:0007669"/>
    <property type="project" value="UniProtKB-SubCell"/>
</dbReference>
<dbReference type="HOGENOM" id="CLU_036826_0_0_1"/>
<feature type="region of interest" description="Disordered" evidence="6">
    <location>
        <begin position="26"/>
        <end position="47"/>
    </location>
</feature>
<evidence type="ECO:0000256" key="1">
    <source>
        <dbReference type="ARBA" id="ARBA00004473"/>
    </source>
</evidence>
<keyword evidence="3 7" id="KW-1133">Transmembrane helix</keyword>
<evidence type="ECO:0000256" key="7">
    <source>
        <dbReference type="SAM" id="Phobius"/>
    </source>
</evidence>
<keyword evidence="2 7" id="KW-0812">Transmembrane</keyword>
<name>A0A0D0VSH8_CRYGA</name>
<feature type="transmembrane region" description="Helical" evidence="7">
    <location>
        <begin position="290"/>
        <end position="310"/>
    </location>
</feature>
<dbReference type="InterPro" id="IPR018617">
    <property type="entry name" value="Ima1_N"/>
</dbReference>
<comment type="subcellular location">
    <subcellularLocation>
        <location evidence="1">Nucleus inner membrane</location>
        <topology evidence="1">Multi-pass membrane protein</topology>
    </subcellularLocation>
</comment>
<sequence>MPFLRPSTRPQSVQCFFCLSPSLLPPRPHAPSPPTSSDRKGKGRIAEPGTKWNWQCERCGCWNIRDNTGEMMSDFPAMHNSTFNSKSFALRAQPSSNHLPTASSSTSPFCRNCLTNQTLIMNMLANYLPDEDDPSYPTLYANYPDYLSSLHARYPPVCSNCQPAVEDALRRSDHRAQMEAWGSALTRGKKIIKGDPEVAVPELGRRYWRTKCALWILTWLSGLSQQTMCWNWYMNGGEADMREFFPPLLIIAFTICNLAMLLWVLSDFWPYCLKNQVKNKAEKKHASKTSPMIVSLSTRLIAFSCLLYATRHSNEHARPIPLIIGWTLLTVETLLFFILFYYAQEPGQVVPIKLVRPVPVSASRQTDPATENFSQLDGLHNLSFHIQQPQNTSPNPIFGQPSLQRPVEELEPEPMDWEPSPVVSETGVSRPPGWTSADDEDDIALHPKKADWDSFAINKQRMFPHAAQEETGLENLLAGWGLDNGLEGVPRVQTVRNDVVLKKKYMGLGKAAQMVLFALFVIRLFSAAGFNILSSLAHLGVFSRSNMFLLSSELSLTIVRLLLIFTTQPISFLNLGLAIFDAVLRGMVLTSHEFVDVLLDQIGDERARCVEWVFWGFLDLVGLAV</sequence>
<feature type="region of interest" description="Disordered" evidence="6">
    <location>
        <begin position="407"/>
        <end position="440"/>
    </location>
</feature>
<dbReference type="EMBL" id="KN847977">
    <property type="protein sequence ID" value="KIR48325.1"/>
    <property type="molecule type" value="Genomic_DNA"/>
</dbReference>